<name>A0A0F9PYF3_9ZZZZ</name>
<accession>A0A0F9PYF3</accession>
<dbReference type="EMBL" id="LAZR01004730">
    <property type="protein sequence ID" value="KKN06076.1"/>
    <property type="molecule type" value="Genomic_DNA"/>
</dbReference>
<protein>
    <submittedName>
        <fullName evidence="1">Uncharacterized protein</fullName>
    </submittedName>
</protein>
<comment type="caution">
    <text evidence="1">The sequence shown here is derived from an EMBL/GenBank/DDBJ whole genome shotgun (WGS) entry which is preliminary data.</text>
</comment>
<reference evidence="1" key="1">
    <citation type="journal article" date="2015" name="Nature">
        <title>Complex archaea that bridge the gap between prokaryotes and eukaryotes.</title>
        <authorList>
            <person name="Spang A."/>
            <person name="Saw J.H."/>
            <person name="Jorgensen S.L."/>
            <person name="Zaremba-Niedzwiedzka K."/>
            <person name="Martijn J."/>
            <person name="Lind A.E."/>
            <person name="van Eijk R."/>
            <person name="Schleper C."/>
            <person name="Guy L."/>
            <person name="Ettema T.J."/>
        </authorList>
    </citation>
    <scope>NUCLEOTIDE SEQUENCE</scope>
</reference>
<organism evidence="1">
    <name type="scientific">marine sediment metagenome</name>
    <dbReference type="NCBI Taxonomy" id="412755"/>
    <lineage>
        <taxon>unclassified sequences</taxon>
        <taxon>metagenomes</taxon>
        <taxon>ecological metagenomes</taxon>
    </lineage>
</organism>
<feature type="non-terminal residue" evidence="1">
    <location>
        <position position="70"/>
    </location>
</feature>
<gene>
    <name evidence="1" type="ORF">LCGC14_1080850</name>
</gene>
<sequence length="70" mass="7295">MQEDIRRQATALQDHGAKSGIGTTTLQLTAVDFPAHNGVLVRASTDNTNDVFIGNADVTRGSADATDGIP</sequence>
<proteinExistence type="predicted"/>
<evidence type="ECO:0000313" key="1">
    <source>
        <dbReference type="EMBL" id="KKN06076.1"/>
    </source>
</evidence>
<dbReference type="AlphaFoldDB" id="A0A0F9PYF3"/>